<comment type="caution">
    <text evidence="1">The sequence shown here is derived from an EMBL/GenBank/DDBJ whole genome shotgun (WGS) entry which is preliminary data.</text>
</comment>
<gene>
    <name evidence="1" type="ORF">BTO30_13230</name>
</gene>
<dbReference type="OrthoDB" id="9816277at2"/>
<organism evidence="1 2">
    <name type="scientific">Domibacillus antri</name>
    <dbReference type="NCBI Taxonomy" id="1714264"/>
    <lineage>
        <taxon>Bacteria</taxon>
        <taxon>Bacillati</taxon>
        <taxon>Bacillota</taxon>
        <taxon>Bacilli</taxon>
        <taxon>Bacillales</taxon>
        <taxon>Bacillaceae</taxon>
        <taxon>Domibacillus</taxon>
    </lineage>
</organism>
<accession>A0A1Q8Q328</accession>
<dbReference type="Proteomes" id="UP000185568">
    <property type="component" value="Unassembled WGS sequence"/>
</dbReference>
<sequence length="259" mass="30768">MEIKTLENVISPSLPIYLRSYRHNLTSGYSMCAQCKGVTFNNKECIGCHKSERKYWQSLVIKILCIMNPYFHESEYQHSEIINPLTNRHLSTDIAIKRTYDSKIPYFVIEVCEPHHFAKKGLIYKTKPNDFLKWEFYSLKYLIPLFYLNIHEFISKENIRSKTPNDVELRSIVDYLKKIYSLTDRYYSRSLDKREEFFIKNIVSVPSTKLELEKGSDNNNDRETVDKCIELINYANSSNLQEYVKQEMIRGERQLLELN</sequence>
<keyword evidence="2" id="KW-1185">Reference proteome</keyword>
<protein>
    <submittedName>
        <fullName evidence="1">Uncharacterized protein</fullName>
    </submittedName>
</protein>
<name>A0A1Q8Q328_9BACI</name>
<dbReference type="EMBL" id="MSDU01000032">
    <property type="protein sequence ID" value="OLN21756.1"/>
    <property type="molecule type" value="Genomic_DNA"/>
</dbReference>
<reference evidence="1 2" key="1">
    <citation type="submission" date="2016-12" db="EMBL/GenBank/DDBJ databases">
        <title>Domibacillus antri genome sequencing.</title>
        <authorList>
            <person name="Verma A."/>
            <person name="Krishnamurthi S."/>
        </authorList>
    </citation>
    <scope>NUCLEOTIDE SEQUENCE [LARGE SCALE GENOMIC DNA]</scope>
    <source>
        <strain evidence="1 2">XD80</strain>
    </source>
</reference>
<dbReference type="AlphaFoldDB" id="A0A1Q8Q328"/>
<evidence type="ECO:0000313" key="2">
    <source>
        <dbReference type="Proteomes" id="UP000185568"/>
    </source>
</evidence>
<dbReference type="RefSeq" id="WP_075399201.1">
    <property type="nucleotide sequence ID" value="NZ_MSDU01000032.1"/>
</dbReference>
<evidence type="ECO:0000313" key="1">
    <source>
        <dbReference type="EMBL" id="OLN21756.1"/>
    </source>
</evidence>
<proteinExistence type="predicted"/>